<dbReference type="PROSITE" id="PS51476">
    <property type="entry name" value="PROTEASOME_BETA_2"/>
    <property type="match status" value="1"/>
</dbReference>
<comment type="catalytic activity">
    <reaction evidence="1">
        <text>Cleavage of peptide bonds with very broad specificity.</text>
        <dbReference type="EC" id="3.4.25.1"/>
    </reaction>
</comment>
<proteinExistence type="predicted"/>
<dbReference type="InterPro" id="IPR000243">
    <property type="entry name" value="Pept_T1A_subB"/>
</dbReference>
<evidence type="ECO:0000256" key="6">
    <source>
        <dbReference type="ARBA" id="ARBA00022698"/>
    </source>
</evidence>
<organism evidence="10">
    <name type="scientific">Chlamydomonas leiostraca</name>
    <dbReference type="NCBI Taxonomy" id="1034604"/>
    <lineage>
        <taxon>Eukaryota</taxon>
        <taxon>Viridiplantae</taxon>
        <taxon>Chlorophyta</taxon>
        <taxon>core chlorophytes</taxon>
        <taxon>Chlorophyceae</taxon>
        <taxon>CS clade</taxon>
        <taxon>Chlamydomonadales</taxon>
        <taxon>Chlamydomonadaceae</taxon>
        <taxon>Chlamydomonas</taxon>
    </lineage>
</organism>
<keyword evidence="7" id="KW-0378">Hydrolase</keyword>
<dbReference type="PANTHER" id="PTHR32194:SF0">
    <property type="entry name" value="ATP-DEPENDENT PROTEASE SUBUNIT HSLV"/>
    <property type="match status" value="1"/>
</dbReference>
<evidence type="ECO:0000256" key="9">
    <source>
        <dbReference type="PIRSR" id="PIRSR600243-1"/>
    </source>
</evidence>
<accession>A0A7S0RIC3</accession>
<dbReference type="GO" id="GO:0005737">
    <property type="term" value="C:cytoplasm"/>
    <property type="evidence" value="ECO:0007669"/>
    <property type="project" value="TreeGrafter"/>
</dbReference>
<feature type="active site" description="Nucleophile" evidence="9">
    <location>
        <position position="23"/>
    </location>
</feature>
<dbReference type="Gene3D" id="3.60.20.10">
    <property type="entry name" value="Glutamine Phosphoribosylpyrophosphate, subunit 1, domain 1"/>
    <property type="match status" value="1"/>
</dbReference>
<sequence length="236" mass="24531">MNIGGHTPGVFKPKGQEAPHTGTTIVACAYKGGVVLGADGRVSVGNYISNRASNKIAPLADNVFLLRSGSAPDAQIVSDYVRHYTALLEAECQAPVSVEVVANLVRQMNYNNKDNLVGALIIAGYDAASGGQVYGCPIGGALSREQWAIDGSGSTFIWGFCDASYRDDFTKEEAQAFVTEALALAMASDCSSGGCIRLVTCDASGAHHTYLQGDQVPHTDMPTPIAAAVATGMVLG</sequence>
<reference evidence="10" key="1">
    <citation type="submission" date="2021-01" db="EMBL/GenBank/DDBJ databases">
        <authorList>
            <person name="Corre E."/>
            <person name="Pelletier E."/>
            <person name="Niang G."/>
            <person name="Scheremetjew M."/>
            <person name="Finn R."/>
            <person name="Kale V."/>
            <person name="Holt S."/>
            <person name="Cochrane G."/>
            <person name="Meng A."/>
            <person name="Brown T."/>
            <person name="Cohen L."/>
        </authorList>
    </citation>
    <scope>NUCLEOTIDE SEQUENCE</scope>
    <source>
        <strain evidence="10">SAG 11-49</strain>
    </source>
</reference>
<keyword evidence="4" id="KW-0963">Cytoplasm</keyword>
<dbReference type="PRINTS" id="PR00141">
    <property type="entry name" value="PROTEASOME"/>
</dbReference>
<dbReference type="SUPFAM" id="SSF56235">
    <property type="entry name" value="N-terminal nucleophile aminohydrolases (Ntn hydrolases)"/>
    <property type="match status" value="1"/>
</dbReference>
<dbReference type="GO" id="GO:0004298">
    <property type="term" value="F:threonine-type endopeptidase activity"/>
    <property type="evidence" value="ECO:0007669"/>
    <property type="project" value="UniProtKB-KW"/>
</dbReference>
<evidence type="ECO:0000256" key="8">
    <source>
        <dbReference type="ARBA" id="ARBA00022942"/>
    </source>
</evidence>
<comment type="subcellular location">
    <subcellularLocation>
        <location evidence="2">Nucleus</location>
    </subcellularLocation>
</comment>
<dbReference type="Pfam" id="PF00227">
    <property type="entry name" value="Proteasome"/>
    <property type="match status" value="1"/>
</dbReference>
<dbReference type="GO" id="GO:0019774">
    <property type="term" value="C:proteasome core complex, beta-subunit complex"/>
    <property type="evidence" value="ECO:0007669"/>
    <property type="project" value="UniProtKB-ARBA"/>
</dbReference>
<dbReference type="EMBL" id="HBFB01015354">
    <property type="protein sequence ID" value="CAD8678632.1"/>
    <property type="molecule type" value="Transcribed_RNA"/>
</dbReference>
<dbReference type="GO" id="GO:0005634">
    <property type="term" value="C:nucleus"/>
    <property type="evidence" value="ECO:0007669"/>
    <property type="project" value="UniProtKB-SubCell"/>
</dbReference>
<protein>
    <recommendedName>
        <fullName evidence="3">proteasome endopeptidase complex</fullName>
        <ecNumber evidence="3">3.4.25.1</ecNumber>
    </recommendedName>
</protein>
<dbReference type="EC" id="3.4.25.1" evidence="3"/>
<evidence type="ECO:0000256" key="4">
    <source>
        <dbReference type="ARBA" id="ARBA00022490"/>
    </source>
</evidence>
<keyword evidence="8" id="KW-0647">Proteasome</keyword>
<gene>
    <name evidence="10" type="ORF">CLEI1391_LOCUS8617</name>
</gene>
<evidence type="ECO:0000256" key="7">
    <source>
        <dbReference type="ARBA" id="ARBA00022801"/>
    </source>
</evidence>
<dbReference type="InterPro" id="IPR023333">
    <property type="entry name" value="Proteasome_suB-type"/>
</dbReference>
<evidence type="ECO:0000256" key="1">
    <source>
        <dbReference type="ARBA" id="ARBA00001198"/>
    </source>
</evidence>
<evidence type="ECO:0000256" key="3">
    <source>
        <dbReference type="ARBA" id="ARBA00012039"/>
    </source>
</evidence>
<dbReference type="InterPro" id="IPR029055">
    <property type="entry name" value="Ntn_hydrolases_N"/>
</dbReference>
<evidence type="ECO:0000313" key="10">
    <source>
        <dbReference type="EMBL" id="CAD8678632.1"/>
    </source>
</evidence>
<evidence type="ECO:0000256" key="2">
    <source>
        <dbReference type="ARBA" id="ARBA00004123"/>
    </source>
</evidence>
<dbReference type="AlphaFoldDB" id="A0A7S0RIC3"/>
<evidence type="ECO:0000256" key="5">
    <source>
        <dbReference type="ARBA" id="ARBA00022670"/>
    </source>
</evidence>
<keyword evidence="5" id="KW-0645">Protease</keyword>
<dbReference type="GO" id="GO:0051603">
    <property type="term" value="P:proteolysis involved in protein catabolic process"/>
    <property type="evidence" value="ECO:0007669"/>
    <property type="project" value="InterPro"/>
</dbReference>
<keyword evidence="6" id="KW-0888">Threonine protease</keyword>
<name>A0A7S0RIC3_9CHLO</name>
<dbReference type="PANTHER" id="PTHR32194">
    <property type="entry name" value="METALLOPROTEASE TLDD"/>
    <property type="match status" value="1"/>
</dbReference>
<dbReference type="InterPro" id="IPR001353">
    <property type="entry name" value="Proteasome_sua/b"/>
</dbReference>